<protein>
    <submittedName>
        <fullName evidence="2">Uncharacterized protein</fullName>
    </submittedName>
</protein>
<sequence>MKNERGYVAIFEALIVIFLVLTCVLFLNSVVVTPNPSLSQKADNFNKAQDIMESLSGKVNFTDETFLSEISNILSDRWDKNKAIEEVSELTKSKFEELGLKDNYKFVEVNEFNGATLLDSGNYDSAENISIASRNYGDYCYRLYVW</sequence>
<dbReference type="Proteomes" id="UP000245577">
    <property type="component" value="Unassembled WGS sequence"/>
</dbReference>
<feature type="transmembrane region" description="Helical" evidence="1">
    <location>
        <begin position="7"/>
        <end position="27"/>
    </location>
</feature>
<comment type="caution">
    <text evidence="2">The sequence shown here is derived from an EMBL/GenBank/DDBJ whole genome shotgun (WGS) entry which is preliminary data.</text>
</comment>
<keyword evidence="1" id="KW-0472">Membrane</keyword>
<reference evidence="2 3" key="1">
    <citation type="submission" date="2017-03" db="EMBL/GenBank/DDBJ databases">
        <title>Genome sequence of Methanobrevibacter wosei.</title>
        <authorList>
            <person name="Poehlein A."/>
            <person name="Seedorf H."/>
            <person name="Daniel R."/>
        </authorList>
    </citation>
    <scope>NUCLEOTIDE SEQUENCE [LARGE SCALE GENOMIC DNA]</scope>
    <source>
        <strain evidence="2 3">DSM 11979</strain>
    </source>
</reference>
<gene>
    <name evidence="2" type="ORF">MBBWO_05270</name>
</gene>
<organism evidence="2 3">
    <name type="scientific">Methanobrevibacter woesei</name>
    <dbReference type="NCBI Taxonomy" id="190976"/>
    <lineage>
        <taxon>Archaea</taxon>
        <taxon>Methanobacteriati</taxon>
        <taxon>Methanobacteriota</taxon>
        <taxon>Methanomada group</taxon>
        <taxon>Methanobacteria</taxon>
        <taxon>Methanobacteriales</taxon>
        <taxon>Methanobacteriaceae</taxon>
        <taxon>Methanobrevibacter</taxon>
    </lineage>
</organism>
<keyword evidence="1" id="KW-1133">Transmembrane helix</keyword>
<dbReference type="OrthoDB" id="78142at2157"/>
<evidence type="ECO:0000256" key="1">
    <source>
        <dbReference type="SAM" id="Phobius"/>
    </source>
</evidence>
<evidence type="ECO:0000313" key="2">
    <source>
        <dbReference type="EMBL" id="PWB85692.1"/>
    </source>
</evidence>
<keyword evidence="1" id="KW-0812">Transmembrane</keyword>
<name>A0A2U1S6J2_9EURY</name>
<evidence type="ECO:0000313" key="3">
    <source>
        <dbReference type="Proteomes" id="UP000245577"/>
    </source>
</evidence>
<dbReference type="AlphaFoldDB" id="A0A2U1S6J2"/>
<keyword evidence="3" id="KW-1185">Reference proteome</keyword>
<accession>A0A2U1S6J2</accession>
<proteinExistence type="predicted"/>
<dbReference type="EMBL" id="MZGU01000004">
    <property type="protein sequence ID" value="PWB85692.1"/>
    <property type="molecule type" value="Genomic_DNA"/>
</dbReference>
<dbReference type="RefSeq" id="WP_116669345.1">
    <property type="nucleotide sequence ID" value="NZ_CASEFK010000019.1"/>
</dbReference>